<protein>
    <submittedName>
        <fullName evidence="2">Uncharacterized protein</fullName>
    </submittedName>
</protein>
<feature type="region of interest" description="Disordered" evidence="1">
    <location>
        <begin position="150"/>
        <end position="194"/>
    </location>
</feature>
<evidence type="ECO:0000313" key="3">
    <source>
        <dbReference type="Proteomes" id="UP000678499"/>
    </source>
</evidence>
<feature type="non-terminal residue" evidence="2">
    <location>
        <position position="194"/>
    </location>
</feature>
<keyword evidence="3" id="KW-1185">Reference proteome</keyword>
<dbReference type="EMBL" id="CAJPEX010001310">
    <property type="protein sequence ID" value="CAG0918818.1"/>
    <property type="molecule type" value="Genomic_DNA"/>
</dbReference>
<evidence type="ECO:0000313" key="2">
    <source>
        <dbReference type="EMBL" id="CAD7278666.1"/>
    </source>
</evidence>
<accession>A0A7R9GDL7</accession>
<dbReference type="AlphaFoldDB" id="A0A7R9GDL7"/>
<name>A0A7R9GDL7_9CRUS</name>
<dbReference type="EMBL" id="OA883347">
    <property type="protein sequence ID" value="CAD7278666.1"/>
    <property type="molecule type" value="Genomic_DNA"/>
</dbReference>
<reference evidence="2" key="1">
    <citation type="submission" date="2020-11" db="EMBL/GenBank/DDBJ databases">
        <authorList>
            <person name="Tran Van P."/>
        </authorList>
    </citation>
    <scope>NUCLEOTIDE SEQUENCE</scope>
</reference>
<feature type="compositionally biased region" description="Polar residues" evidence="1">
    <location>
        <begin position="150"/>
        <end position="162"/>
    </location>
</feature>
<organism evidence="2">
    <name type="scientific">Notodromas monacha</name>
    <dbReference type="NCBI Taxonomy" id="399045"/>
    <lineage>
        <taxon>Eukaryota</taxon>
        <taxon>Metazoa</taxon>
        <taxon>Ecdysozoa</taxon>
        <taxon>Arthropoda</taxon>
        <taxon>Crustacea</taxon>
        <taxon>Oligostraca</taxon>
        <taxon>Ostracoda</taxon>
        <taxon>Podocopa</taxon>
        <taxon>Podocopida</taxon>
        <taxon>Cypridocopina</taxon>
        <taxon>Cypridoidea</taxon>
        <taxon>Cyprididae</taxon>
        <taxon>Notodromas</taxon>
    </lineage>
</organism>
<proteinExistence type="predicted"/>
<dbReference type="Proteomes" id="UP000678499">
    <property type="component" value="Unassembled WGS sequence"/>
</dbReference>
<sequence length="194" mass="21052">SAFLSALARLLRPGEPDGACYIQTVQRSRVRKASKRKENREGGGGGGSWSSVPKQNRVVEVRKPAMPSGRSVRVPPIPAVLFLMATHGGREEEKRLPILIAIPRFCDLNGFKGAAGCDEVFEQRFSFKPETTFPSPPAFSNCQKSYLSRATRNSMSSNSNLGVKNRPPAPPPPEAAPVMQLGRKMYAGQGSSHC</sequence>
<evidence type="ECO:0000256" key="1">
    <source>
        <dbReference type="SAM" id="MobiDB-lite"/>
    </source>
</evidence>
<feature type="region of interest" description="Disordered" evidence="1">
    <location>
        <begin position="31"/>
        <end position="56"/>
    </location>
</feature>
<gene>
    <name evidence="2" type="ORF">NMOB1V02_LOCUS6364</name>
</gene>